<dbReference type="AlphaFoldDB" id="A0AA36E3F0"/>
<dbReference type="GO" id="GO:0009507">
    <property type="term" value="C:chloroplast"/>
    <property type="evidence" value="ECO:0007669"/>
    <property type="project" value="UniProtKB-SubCell"/>
</dbReference>
<accession>A0AA36E3F0</accession>
<keyword evidence="2" id="KW-0150">Chloroplast</keyword>
<protein>
    <submittedName>
        <fullName evidence="4">Uncharacterized protein</fullName>
    </submittedName>
</protein>
<evidence type="ECO:0000256" key="3">
    <source>
        <dbReference type="ARBA" id="ARBA00022640"/>
    </source>
</evidence>
<evidence type="ECO:0000256" key="1">
    <source>
        <dbReference type="ARBA" id="ARBA00004229"/>
    </source>
</evidence>
<sequence length="232" mass="26551">MKGEYSKLYWLGRIEEAKLLRAQGQYEMAINLAKYISQNRKMNEAAADVFGSAGVIENPMDFARSVGVGIKYFLSVPAKSFMKACLTRSPFELVRCKLTLYYSHWQMNEVFQLKVNGVSFMSIPKSSQIKNAVEVSYFTYRPRGGINQIPVDCTILGDVRLTHFYNVLDVIKKLKEYVEDLKKNIEKIATRGCVSKYVLPDKNFRGNFHALSGCCKYTSGRSRYEQQEQPIT</sequence>
<dbReference type="InterPro" id="IPR007378">
    <property type="entry name" value="Tic22-like"/>
</dbReference>
<gene>
    <name evidence="4" type="ORF">LSALG_LOCUS21672</name>
</gene>
<proteinExistence type="predicted"/>
<dbReference type="Proteomes" id="UP001177003">
    <property type="component" value="Chromosome 4"/>
</dbReference>
<keyword evidence="5" id="KW-1185">Reference proteome</keyword>
<dbReference type="Pfam" id="PF04278">
    <property type="entry name" value="Tic22"/>
    <property type="match status" value="1"/>
</dbReference>
<reference evidence="4" key="1">
    <citation type="submission" date="2023-04" db="EMBL/GenBank/DDBJ databases">
        <authorList>
            <person name="Vijverberg K."/>
            <person name="Xiong W."/>
            <person name="Schranz E."/>
        </authorList>
    </citation>
    <scope>NUCLEOTIDE SEQUENCE</scope>
</reference>
<keyword evidence="3" id="KW-0934">Plastid</keyword>
<name>A0AA36E3F0_LACSI</name>
<comment type="subcellular location">
    <subcellularLocation>
        <location evidence="1">Plastid</location>
        <location evidence="1">Chloroplast</location>
    </subcellularLocation>
</comment>
<dbReference type="GO" id="GO:0015031">
    <property type="term" value="P:protein transport"/>
    <property type="evidence" value="ECO:0007669"/>
    <property type="project" value="InterPro"/>
</dbReference>
<organism evidence="4 5">
    <name type="scientific">Lactuca saligna</name>
    <name type="common">Willowleaf lettuce</name>
    <dbReference type="NCBI Taxonomy" id="75948"/>
    <lineage>
        <taxon>Eukaryota</taxon>
        <taxon>Viridiplantae</taxon>
        <taxon>Streptophyta</taxon>
        <taxon>Embryophyta</taxon>
        <taxon>Tracheophyta</taxon>
        <taxon>Spermatophyta</taxon>
        <taxon>Magnoliopsida</taxon>
        <taxon>eudicotyledons</taxon>
        <taxon>Gunneridae</taxon>
        <taxon>Pentapetalae</taxon>
        <taxon>asterids</taxon>
        <taxon>campanulids</taxon>
        <taxon>Asterales</taxon>
        <taxon>Asteraceae</taxon>
        <taxon>Cichorioideae</taxon>
        <taxon>Cichorieae</taxon>
        <taxon>Lactucinae</taxon>
        <taxon>Lactuca</taxon>
    </lineage>
</organism>
<evidence type="ECO:0000313" key="4">
    <source>
        <dbReference type="EMBL" id="CAI9282009.1"/>
    </source>
</evidence>
<dbReference type="EMBL" id="OX465080">
    <property type="protein sequence ID" value="CAI9282009.1"/>
    <property type="molecule type" value="Genomic_DNA"/>
</dbReference>
<evidence type="ECO:0000313" key="5">
    <source>
        <dbReference type="Proteomes" id="UP001177003"/>
    </source>
</evidence>
<evidence type="ECO:0000256" key="2">
    <source>
        <dbReference type="ARBA" id="ARBA00022528"/>
    </source>
</evidence>